<comment type="caution">
    <text evidence="3">The sequence shown here is derived from an EMBL/GenBank/DDBJ whole genome shotgun (WGS) entry which is preliminary data.</text>
</comment>
<dbReference type="AlphaFoldDB" id="A0A1S1MW94"/>
<proteinExistence type="predicted"/>
<dbReference type="PROSITE" id="PS51471">
    <property type="entry name" value="FE2OG_OXY"/>
    <property type="match status" value="1"/>
</dbReference>
<dbReference type="PANTHER" id="PTHR31573">
    <property type="entry name" value="ALPHA-KETOGLUTARATE-DEPENDENT DIOXYGENASE ALKB HOMOLOG 2"/>
    <property type="match status" value="1"/>
</dbReference>
<feature type="binding site" evidence="1">
    <location>
        <position position="119"/>
    </location>
    <ligand>
        <name>substrate</name>
    </ligand>
</feature>
<feature type="binding site" evidence="1">
    <location>
        <position position="116"/>
    </location>
    <ligand>
        <name>2-oxoglutarate</name>
        <dbReference type="ChEBI" id="CHEBI:16810"/>
    </ligand>
</feature>
<feature type="binding site" evidence="1">
    <location>
        <position position="191"/>
    </location>
    <ligand>
        <name>2-oxoglutarate</name>
        <dbReference type="ChEBI" id="CHEBI:16810"/>
    </ligand>
</feature>
<dbReference type="SUPFAM" id="SSF51197">
    <property type="entry name" value="Clavaminate synthase-like"/>
    <property type="match status" value="1"/>
</dbReference>
<evidence type="ECO:0000259" key="2">
    <source>
        <dbReference type="PROSITE" id="PS51471"/>
    </source>
</evidence>
<dbReference type="Proteomes" id="UP000179786">
    <property type="component" value="Unassembled WGS sequence"/>
</dbReference>
<feature type="binding site" evidence="1">
    <location>
        <begin position="47"/>
        <end position="49"/>
    </location>
    <ligand>
        <name>substrate</name>
    </ligand>
</feature>
<dbReference type="EMBL" id="MKJU01000022">
    <property type="protein sequence ID" value="OHU92011.1"/>
    <property type="molecule type" value="Genomic_DNA"/>
</dbReference>
<dbReference type="Pfam" id="PF13532">
    <property type="entry name" value="2OG-FeII_Oxy_2"/>
    <property type="match status" value="1"/>
</dbReference>
<name>A0A1S1MW94_9GAMM</name>
<gene>
    <name evidence="3" type="ORF">BET10_06650</name>
</gene>
<accession>A0A1S1MW94</accession>
<dbReference type="Gene3D" id="2.60.120.590">
    <property type="entry name" value="Alpha-ketoglutarate-dependent dioxygenase AlkB-like"/>
    <property type="match status" value="1"/>
</dbReference>
<dbReference type="InterPro" id="IPR037151">
    <property type="entry name" value="AlkB-like_sf"/>
</dbReference>
<dbReference type="RefSeq" id="WP_070983814.1">
    <property type="nucleotide sequence ID" value="NZ_MKJU01000022.1"/>
</dbReference>
<feature type="binding site" evidence="1">
    <location>
        <position position="104"/>
    </location>
    <ligand>
        <name>2-oxoglutarate</name>
        <dbReference type="ChEBI" id="CHEBI:16810"/>
    </ligand>
</feature>
<dbReference type="GO" id="GO:0051747">
    <property type="term" value="F:cytosine C-5 DNA demethylase activity"/>
    <property type="evidence" value="ECO:0007669"/>
    <property type="project" value="TreeGrafter"/>
</dbReference>
<dbReference type="GO" id="GO:0035516">
    <property type="term" value="F:broad specificity oxidative DNA demethylase activity"/>
    <property type="evidence" value="ECO:0007669"/>
    <property type="project" value="TreeGrafter"/>
</dbReference>
<evidence type="ECO:0000313" key="4">
    <source>
        <dbReference type="Proteomes" id="UP000179786"/>
    </source>
</evidence>
<dbReference type="OrthoDB" id="190276at2"/>
<dbReference type="InterPro" id="IPR005123">
    <property type="entry name" value="Oxoglu/Fe-dep_dioxygenase_dom"/>
</dbReference>
<feature type="binding site" evidence="1">
    <location>
        <position position="185"/>
    </location>
    <ligand>
        <name>2-oxoglutarate</name>
        <dbReference type="ChEBI" id="CHEBI:16810"/>
    </ligand>
</feature>
<feature type="domain" description="Fe2OG dioxygenase" evidence="2">
    <location>
        <begin position="97"/>
        <end position="194"/>
    </location>
</feature>
<dbReference type="PANTHER" id="PTHR31573:SF1">
    <property type="entry name" value="DNA OXIDATIVE DEMETHYLASE ALKBH2"/>
    <property type="match status" value="1"/>
</dbReference>
<feature type="binding site" evidence="1">
    <location>
        <position position="106"/>
    </location>
    <ligand>
        <name>2-oxoglutarate</name>
        <dbReference type="ChEBI" id="CHEBI:16810"/>
    </ligand>
</feature>
<organism evidence="3 4">
    <name type="scientific">Pseudoalteromonas amylolytica</name>
    <dbReference type="NCBI Taxonomy" id="1859457"/>
    <lineage>
        <taxon>Bacteria</taxon>
        <taxon>Pseudomonadati</taxon>
        <taxon>Pseudomonadota</taxon>
        <taxon>Gammaproteobacteria</taxon>
        <taxon>Alteromonadales</taxon>
        <taxon>Pseudoalteromonadaceae</taxon>
        <taxon>Pseudoalteromonas</taxon>
    </lineage>
</organism>
<sequence>MTLSQPEQLLPSGFDYHPAVISLDKSIALYDYLCEQLIWQQPRIQVFGKYHTIPRKQCFIADDDVVYSYSKQTLNNSPWPAPLLAMRHRLQRTYGFDFNALLVNWYRDGQDKMGWHSDDEAELGQEPCIVSISLGASRKFKIKHKVTGQQYELLLQSGSVLVMHGDSQQLYQHALPAQAKVSGGRINLTFRTVGQALTKAYSNGRK</sequence>
<keyword evidence="4" id="KW-1185">Reference proteome</keyword>
<feature type="binding site" evidence="1">
    <location>
        <position position="173"/>
    </location>
    <ligand>
        <name>2-oxoglutarate</name>
        <dbReference type="ChEBI" id="CHEBI:16810"/>
    </ligand>
</feature>
<evidence type="ECO:0000256" key="1">
    <source>
        <dbReference type="PIRSR" id="PIRSR632852-1"/>
    </source>
</evidence>
<dbReference type="STRING" id="1859457.BET10_06650"/>
<dbReference type="GO" id="GO:0008198">
    <property type="term" value="F:ferrous iron binding"/>
    <property type="evidence" value="ECO:0007669"/>
    <property type="project" value="TreeGrafter"/>
</dbReference>
<protein>
    <submittedName>
        <fullName evidence="3">2OG-Fe(II) oxygenase</fullName>
    </submittedName>
</protein>
<dbReference type="GO" id="GO:0006307">
    <property type="term" value="P:DNA alkylation repair"/>
    <property type="evidence" value="ECO:0007669"/>
    <property type="project" value="TreeGrafter"/>
</dbReference>
<dbReference type="InterPro" id="IPR027450">
    <property type="entry name" value="AlkB-like"/>
</dbReference>
<evidence type="ECO:0000313" key="3">
    <source>
        <dbReference type="EMBL" id="OHU92011.1"/>
    </source>
</evidence>
<feature type="binding site" evidence="1">
    <location>
        <begin position="67"/>
        <end position="69"/>
    </location>
    <ligand>
        <name>substrate</name>
    </ligand>
</feature>
<feature type="binding site" evidence="1">
    <location>
        <position position="189"/>
    </location>
    <ligand>
        <name>2-oxoglutarate</name>
        <dbReference type="ChEBI" id="CHEBI:16810"/>
    </ligand>
</feature>
<dbReference type="InterPro" id="IPR032852">
    <property type="entry name" value="ALKBH2"/>
</dbReference>
<reference evidence="3 4" key="1">
    <citation type="submission" date="2016-09" db="EMBL/GenBank/DDBJ databases">
        <title>Pseudoalteromonas amylolytica sp. nov., isolated from the surface seawater.</title>
        <authorList>
            <person name="Wu Y.-H."/>
            <person name="Cheng H."/>
            <person name="Jin X.-B."/>
            <person name="Wang C.-S."/>
            <person name="Xu X.-W."/>
        </authorList>
    </citation>
    <scope>NUCLEOTIDE SEQUENCE [LARGE SCALE GENOMIC DNA]</scope>
    <source>
        <strain evidence="3 4">JW1</strain>
    </source>
</reference>